<reference evidence="1" key="1">
    <citation type="journal article" date="2021" name="bioRxiv">
        <title>Whole Genome Assembly and Annotation of Northern Wild Rice, Zizania palustris L., Supports a Whole Genome Duplication in the Zizania Genus.</title>
        <authorList>
            <person name="Haas M."/>
            <person name="Kono T."/>
            <person name="Macchietto M."/>
            <person name="Millas R."/>
            <person name="McGilp L."/>
            <person name="Shao M."/>
            <person name="Duquette J."/>
            <person name="Hirsch C.N."/>
            <person name="Kimball J."/>
        </authorList>
    </citation>
    <scope>NUCLEOTIDE SEQUENCE</scope>
    <source>
        <tissue evidence="1">Fresh leaf tissue</tissue>
    </source>
</reference>
<dbReference type="EMBL" id="JAAALK010000288">
    <property type="protein sequence ID" value="KAG8054173.1"/>
    <property type="molecule type" value="Genomic_DNA"/>
</dbReference>
<reference evidence="1" key="2">
    <citation type="submission" date="2021-02" db="EMBL/GenBank/DDBJ databases">
        <authorList>
            <person name="Kimball J.A."/>
            <person name="Haas M.W."/>
            <person name="Macchietto M."/>
            <person name="Kono T."/>
            <person name="Duquette J."/>
            <person name="Shao M."/>
        </authorList>
    </citation>
    <scope>NUCLEOTIDE SEQUENCE</scope>
    <source>
        <tissue evidence="1">Fresh leaf tissue</tissue>
    </source>
</reference>
<dbReference type="Proteomes" id="UP000729402">
    <property type="component" value="Unassembled WGS sequence"/>
</dbReference>
<evidence type="ECO:0000313" key="1">
    <source>
        <dbReference type="EMBL" id="KAG8054173.1"/>
    </source>
</evidence>
<name>A0A8J5RYJ2_ZIZPA</name>
<proteinExistence type="predicted"/>
<dbReference type="OrthoDB" id="540503at2759"/>
<organism evidence="1 2">
    <name type="scientific">Zizania palustris</name>
    <name type="common">Northern wild rice</name>
    <dbReference type="NCBI Taxonomy" id="103762"/>
    <lineage>
        <taxon>Eukaryota</taxon>
        <taxon>Viridiplantae</taxon>
        <taxon>Streptophyta</taxon>
        <taxon>Embryophyta</taxon>
        <taxon>Tracheophyta</taxon>
        <taxon>Spermatophyta</taxon>
        <taxon>Magnoliopsida</taxon>
        <taxon>Liliopsida</taxon>
        <taxon>Poales</taxon>
        <taxon>Poaceae</taxon>
        <taxon>BOP clade</taxon>
        <taxon>Oryzoideae</taxon>
        <taxon>Oryzeae</taxon>
        <taxon>Zizaniinae</taxon>
        <taxon>Zizania</taxon>
    </lineage>
</organism>
<accession>A0A8J5RYJ2</accession>
<comment type="caution">
    <text evidence="1">The sequence shown here is derived from an EMBL/GenBank/DDBJ whole genome shotgun (WGS) entry which is preliminary data.</text>
</comment>
<gene>
    <name evidence="1" type="ORF">GUJ93_ZPchr0001g32048</name>
</gene>
<keyword evidence="2" id="KW-1185">Reference proteome</keyword>
<evidence type="ECO:0000313" key="2">
    <source>
        <dbReference type="Proteomes" id="UP000729402"/>
    </source>
</evidence>
<dbReference type="AlphaFoldDB" id="A0A8J5RYJ2"/>
<protein>
    <submittedName>
        <fullName evidence="1">Uncharacterized protein</fullName>
    </submittedName>
</protein>
<sequence length="95" mass="10830">MKLWRSVPAVIQLGLTSQPITSSSVQRLLQKKVKSANISSANRFMSKGYLELVWAKDVDVTWFRDPFRHIILYADLAMAFETLTFLVLRNKGKTG</sequence>